<dbReference type="Proteomes" id="UP001589532">
    <property type="component" value="Unassembled WGS sequence"/>
</dbReference>
<evidence type="ECO:0000313" key="2">
    <source>
        <dbReference type="Proteomes" id="UP001589532"/>
    </source>
</evidence>
<dbReference type="EMBL" id="JBHMBW010000103">
    <property type="protein sequence ID" value="MFB9630865.1"/>
    <property type="molecule type" value="Genomic_DNA"/>
</dbReference>
<organism evidence="1 2">
    <name type="scientific">Nonomuraea helvata</name>
    <dbReference type="NCBI Taxonomy" id="37484"/>
    <lineage>
        <taxon>Bacteria</taxon>
        <taxon>Bacillati</taxon>
        <taxon>Actinomycetota</taxon>
        <taxon>Actinomycetes</taxon>
        <taxon>Streptosporangiales</taxon>
        <taxon>Streptosporangiaceae</taxon>
        <taxon>Nonomuraea</taxon>
    </lineage>
</organism>
<comment type="caution">
    <text evidence="1">The sequence shown here is derived from an EMBL/GenBank/DDBJ whole genome shotgun (WGS) entry which is preliminary data.</text>
</comment>
<gene>
    <name evidence="1" type="ORF">ACFFSA_48020</name>
</gene>
<protein>
    <submittedName>
        <fullName evidence="1">Uncharacterized protein</fullName>
    </submittedName>
</protein>
<proteinExistence type="predicted"/>
<reference evidence="1 2" key="1">
    <citation type="submission" date="2024-09" db="EMBL/GenBank/DDBJ databases">
        <authorList>
            <person name="Sun Q."/>
            <person name="Mori K."/>
        </authorList>
    </citation>
    <scope>NUCLEOTIDE SEQUENCE [LARGE SCALE GENOMIC DNA]</scope>
    <source>
        <strain evidence="1 2">JCM 3143</strain>
    </source>
</reference>
<evidence type="ECO:0000313" key="1">
    <source>
        <dbReference type="EMBL" id="MFB9630865.1"/>
    </source>
</evidence>
<accession>A0ABV5SGR7</accession>
<keyword evidence="2" id="KW-1185">Reference proteome</keyword>
<dbReference type="RefSeq" id="WP_344984486.1">
    <property type="nucleotide sequence ID" value="NZ_BAAAXV010000001.1"/>
</dbReference>
<name>A0ABV5SGR7_9ACTN</name>
<sequence length="176" mass="19520">MGFGVREFELSLMHRMRDLNPERVEEALGDMGASRAELRAAHARWTRMLHSPRPPKGPRRLLGPPSYAGTTSMGSLTCDVTRWALPSWPGLEFEVLTGPGGEVWNQWFVRPAGPRTFSFDELVPWGCVVGDVGASFPGAVHLEGQAPHHWAVDLTHEGATYRARFVYGLCQRIDGP</sequence>